<dbReference type="PANTHER" id="PTHR37422">
    <property type="entry name" value="TEICHURONIC ACID BIOSYNTHESIS PROTEIN TUAE"/>
    <property type="match status" value="1"/>
</dbReference>
<feature type="transmembrane region" description="Helical" evidence="5">
    <location>
        <begin position="203"/>
        <end position="219"/>
    </location>
</feature>
<dbReference type="GeneID" id="66562889"/>
<feature type="transmembrane region" description="Helical" evidence="5">
    <location>
        <begin position="92"/>
        <end position="108"/>
    </location>
</feature>
<feature type="transmembrane region" description="Helical" evidence="5">
    <location>
        <begin position="64"/>
        <end position="80"/>
    </location>
</feature>
<feature type="transmembrane region" description="Helical" evidence="5">
    <location>
        <begin position="353"/>
        <end position="373"/>
    </location>
</feature>
<dbReference type="GO" id="GO:0016020">
    <property type="term" value="C:membrane"/>
    <property type="evidence" value="ECO:0007669"/>
    <property type="project" value="UniProtKB-SubCell"/>
</dbReference>
<dbReference type="PANTHER" id="PTHR37422:SF13">
    <property type="entry name" value="LIPOPOLYSACCHARIDE BIOSYNTHESIS PROTEIN PA4999-RELATED"/>
    <property type="match status" value="1"/>
</dbReference>
<keyword evidence="2 5" id="KW-0812">Transmembrane</keyword>
<dbReference type="InterPro" id="IPR007016">
    <property type="entry name" value="O-antigen_ligase-rel_domated"/>
</dbReference>
<evidence type="ECO:0000256" key="4">
    <source>
        <dbReference type="ARBA" id="ARBA00023136"/>
    </source>
</evidence>
<dbReference type="AlphaFoldDB" id="A0A2K8QGM3"/>
<evidence type="ECO:0000256" key="3">
    <source>
        <dbReference type="ARBA" id="ARBA00022989"/>
    </source>
</evidence>
<comment type="subcellular location">
    <subcellularLocation>
        <location evidence="1">Membrane</location>
        <topology evidence="1">Multi-pass membrane protein</topology>
    </subcellularLocation>
</comment>
<dbReference type="InterPro" id="IPR051533">
    <property type="entry name" value="WaaL-like"/>
</dbReference>
<evidence type="ECO:0000313" key="7">
    <source>
        <dbReference type="EMBL" id="ATZ92656.1"/>
    </source>
</evidence>
<feature type="domain" description="O-antigen ligase-related" evidence="6">
    <location>
        <begin position="187"/>
        <end position="325"/>
    </location>
</feature>
<accession>A0A2K8QGM3</accession>
<feature type="transmembrane region" description="Helical" evidence="5">
    <location>
        <begin position="155"/>
        <end position="175"/>
    </location>
</feature>
<organism evidence="7 8">
    <name type="scientific">Dickeya fangzhongdai</name>
    <dbReference type="NCBI Taxonomy" id="1778540"/>
    <lineage>
        <taxon>Bacteria</taxon>
        <taxon>Pseudomonadati</taxon>
        <taxon>Pseudomonadota</taxon>
        <taxon>Gammaproteobacteria</taxon>
        <taxon>Enterobacterales</taxon>
        <taxon>Pectobacteriaceae</taxon>
        <taxon>Dickeya</taxon>
    </lineage>
</organism>
<protein>
    <submittedName>
        <fullName evidence="7">Polymerase</fullName>
    </submittedName>
</protein>
<evidence type="ECO:0000256" key="5">
    <source>
        <dbReference type="SAM" id="Phobius"/>
    </source>
</evidence>
<reference evidence="8" key="1">
    <citation type="journal article" date="2018" name="Genome Announc.">
        <title>Complete genome sequence of a Dickeya fangzhongdai type strain causing bleeding canker of pear tree trunks.</title>
        <authorList>
            <person name="Zhao Y."/>
            <person name="Tian Y."/>
            <person name="Li X."/>
            <person name="Hu B."/>
        </authorList>
    </citation>
    <scope>NUCLEOTIDE SEQUENCE [LARGE SCALE GENOMIC DNA]</scope>
    <source>
        <strain evidence="8">DSM 101947</strain>
    </source>
</reference>
<sequence>MTTQLSFNTRRTDNRGLYFLSALAIFVNPLAEAPKNIAMALLLLWVIVQAVMNKKERQWSGWDLFFALYILSYLVGLPFSAYHTDVRSLTDVARYMLFGWVIYHASFSEKQKIGLVFWATLGTFVGLIYGAWEHFYLGRETYWTLNSVGHVNHAAIYNAIICGMALTVLFSYWSMLGVGKRLMWIAMLALSLVYVAFGESRATFGAVLVVALVLGVGFARKNKKFLLLPAVFIAGLIAVAILSNARVVVKQEQNASDNNVLSYRDVIWSSALDVFKQHPFFGVGKENFEKIDINKWPDKPLFTHVSHAHNIFINVLAENGVWGAFWVFSLFGAMGVTLARYIPKKNALPVSWLSWGAACSALVVTLVVGLVNTTFHHEHANLSMLCFALWLSQYRYDRQRFI</sequence>
<dbReference type="KEGG" id="dfn:CVE23_00850"/>
<feature type="transmembrane region" description="Helical" evidence="5">
    <location>
        <begin position="115"/>
        <end position="135"/>
    </location>
</feature>
<name>A0A2K8QGM3_9GAMM</name>
<dbReference type="Proteomes" id="UP000231901">
    <property type="component" value="Chromosome"/>
</dbReference>
<evidence type="ECO:0000256" key="2">
    <source>
        <dbReference type="ARBA" id="ARBA00022692"/>
    </source>
</evidence>
<evidence type="ECO:0000256" key="1">
    <source>
        <dbReference type="ARBA" id="ARBA00004141"/>
    </source>
</evidence>
<evidence type="ECO:0000313" key="8">
    <source>
        <dbReference type="Proteomes" id="UP000231901"/>
    </source>
</evidence>
<dbReference type="RefSeq" id="WP_038920562.1">
    <property type="nucleotide sequence ID" value="NZ_BMJF01000014.1"/>
</dbReference>
<feature type="transmembrane region" description="Helical" evidence="5">
    <location>
        <begin position="321"/>
        <end position="341"/>
    </location>
</feature>
<dbReference type="EMBL" id="CP025003">
    <property type="protein sequence ID" value="ATZ92656.1"/>
    <property type="molecule type" value="Genomic_DNA"/>
</dbReference>
<dbReference type="Pfam" id="PF04932">
    <property type="entry name" value="Wzy_C"/>
    <property type="match status" value="1"/>
</dbReference>
<proteinExistence type="predicted"/>
<keyword evidence="8" id="KW-1185">Reference proteome</keyword>
<feature type="transmembrane region" description="Helical" evidence="5">
    <location>
        <begin position="226"/>
        <end position="249"/>
    </location>
</feature>
<keyword evidence="4 5" id="KW-0472">Membrane</keyword>
<keyword evidence="3 5" id="KW-1133">Transmembrane helix</keyword>
<gene>
    <name evidence="7" type="ORF">CVE23_00850</name>
</gene>
<evidence type="ECO:0000259" key="6">
    <source>
        <dbReference type="Pfam" id="PF04932"/>
    </source>
</evidence>
<feature type="transmembrane region" description="Helical" evidence="5">
    <location>
        <begin position="182"/>
        <end position="197"/>
    </location>
</feature>